<dbReference type="PROSITE" id="PS51118">
    <property type="entry name" value="HTH_HXLR"/>
    <property type="match status" value="1"/>
</dbReference>
<evidence type="ECO:0000313" key="4">
    <source>
        <dbReference type="EMBL" id="SDF85558.1"/>
    </source>
</evidence>
<dbReference type="RefSeq" id="WP_003868069.1">
    <property type="nucleotide sequence ID" value="NZ_FNBS01000027.1"/>
</dbReference>
<dbReference type="CDD" id="cd00090">
    <property type="entry name" value="HTH_ARSR"/>
    <property type="match status" value="1"/>
</dbReference>
<accession>A0A1G7PH69</accession>
<sequence>MELRKGLLNVKCPIAVTQYVVAGKWKLVIIWQLREGPKRFNELKRLLPDIRQGYLTQQLRELERDGLVHREVYNVVPPKVEYSLTEIGIKFLEVMDKMHEWGSEYIKFLEGKIDSQQNATE</sequence>
<dbReference type="InterPro" id="IPR011991">
    <property type="entry name" value="ArsR-like_HTH"/>
</dbReference>
<evidence type="ECO:0000256" key="1">
    <source>
        <dbReference type="ARBA" id="ARBA00023015"/>
    </source>
</evidence>
<keyword evidence="2" id="KW-0238">DNA-binding</keyword>
<keyword evidence="1" id="KW-0805">Transcription regulation</keyword>
<dbReference type="Gene3D" id="1.10.10.10">
    <property type="entry name" value="Winged helix-like DNA-binding domain superfamily/Winged helix DNA-binding domain"/>
    <property type="match status" value="1"/>
</dbReference>
<dbReference type="Proteomes" id="UP000183404">
    <property type="component" value="Unassembled WGS sequence"/>
</dbReference>
<dbReference type="InterPro" id="IPR002577">
    <property type="entry name" value="HTH_HxlR"/>
</dbReference>
<gene>
    <name evidence="4" type="ORF">SAMN04244560_01343</name>
</gene>
<organism evidence="4 5">
    <name type="scientific">Thermoanaerobacter thermohydrosulfuricus</name>
    <name type="common">Clostridium thermohydrosulfuricum</name>
    <dbReference type="NCBI Taxonomy" id="1516"/>
    <lineage>
        <taxon>Bacteria</taxon>
        <taxon>Bacillati</taxon>
        <taxon>Bacillota</taxon>
        <taxon>Clostridia</taxon>
        <taxon>Thermoanaerobacterales</taxon>
        <taxon>Thermoanaerobacteraceae</taxon>
        <taxon>Thermoanaerobacter</taxon>
    </lineage>
</organism>
<dbReference type="GO" id="GO:0003677">
    <property type="term" value="F:DNA binding"/>
    <property type="evidence" value="ECO:0007669"/>
    <property type="project" value="UniProtKB-KW"/>
</dbReference>
<dbReference type="PANTHER" id="PTHR33204">
    <property type="entry name" value="TRANSCRIPTIONAL REGULATOR, MARR FAMILY"/>
    <property type="match status" value="1"/>
</dbReference>
<evidence type="ECO:0000313" key="5">
    <source>
        <dbReference type="Proteomes" id="UP000183404"/>
    </source>
</evidence>
<dbReference type="AlphaFoldDB" id="A0A1G7PH69"/>
<protein>
    <submittedName>
        <fullName evidence="4">Transcriptional regulator, HxlR family</fullName>
    </submittedName>
</protein>
<dbReference type="SUPFAM" id="SSF46785">
    <property type="entry name" value="Winged helix' DNA-binding domain"/>
    <property type="match status" value="1"/>
</dbReference>
<dbReference type="EMBL" id="FNBS01000027">
    <property type="protein sequence ID" value="SDF85558.1"/>
    <property type="molecule type" value="Genomic_DNA"/>
</dbReference>
<name>A0A1G7PH69_THETY</name>
<evidence type="ECO:0000256" key="3">
    <source>
        <dbReference type="ARBA" id="ARBA00023163"/>
    </source>
</evidence>
<keyword evidence="3" id="KW-0804">Transcription</keyword>
<dbReference type="InterPro" id="IPR036390">
    <property type="entry name" value="WH_DNA-bd_sf"/>
</dbReference>
<reference evidence="4 5" key="1">
    <citation type="submission" date="2016-10" db="EMBL/GenBank/DDBJ databases">
        <authorList>
            <person name="de Groot N.N."/>
        </authorList>
    </citation>
    <scope>NUCLEOTIDE SEQUENCE [LARGE SCALE GENOMIC DNA]</scope>
    <source>
        <strain evidence="4 5">DSM 569</strain>
    </source>
</reference>
<dbReference type="InterPro" id="IPR036388">
    <property type="entry name" value="WH-like_DNA-bd_sf"/>
</dbReference>
<proteinExistence type="predicted"/>
<dbReference type="Pfam" id="PF01638">
    <property type="entry name" value="HxlR"/>
    <property type="match status" value="1"/>
</dbReference>
<dbReference type="PANTHER" id="PTHR33204:SF29">
    <property type="entry name" value="TRANSCRIPTIONAL REGULATOR"/>
    <property type="match status" value="1"/>
</dbReference>
<evidence type="ECO:0000256" key="2">
    <source>
        <dbReference type="ARBA" id="ARBA00023125"/>
    </source>
</evidence>